<accession>A0A7G3G5G7</accession>
<reference evidence="2 3" key="1">
    <citation type="submission" date="2018-01" db="EMBL/GenBank/DDBJ databases">
        <title>Genome sequence of Iodobacter sp. strain PCH194 isolated from Indian Trans-Himalaya.</title>
        <authorList>
            <person name="Kumar V."/>
            <person name="Thakur V."/>
            <person name="Kumar S."/>
            <person name="Singh D."/>
        </authorList>
    </citation>
    <scope>NUCLEOTIDE SEQUENCE [LARGE SCALE GENOMIC DNA]</scope>
    <source>
        <strain evidence="2 3">PCH194</strain>
    </source>
</reference>
<dbReference type="AlphaFoldDB" id="A0A7G3G5G7"/>
<proteinExistence type="predicted"/>
<dbReference type="KEGG" id="ifl:C1H71_02385"/>
<keyword evidence="1" id="KW-1133">Transmembrane helix</keyword>
<dbReference type="PROSITE" id="PS51257">
    <property type="entry name" value="PROKAR_LIPOPROTEIN"/>
    <property type="match status" value="1"/>
</dbReference>
<evidence type="ECO:0000313" key="2">
    <source>
        <dbReference type="EMBL" id="QBC42517.1"/>
    </source>
</evidence>
<evidence type="ECO:0008006" key="4">
    <source>
        <dbReference type="Google" id="ProtNLM"/>
    </source>
</evidence>
<sequence length="145" mass="17082">MFRKEELMFNRFKISNQRKILYWLLIFLVGFASGCLCYKSIKKQEMEDLLFNTVMKMKFYQEKTDVRMMRAGLTQASMVNAGDINDFNASMCRYLALYVKNISANKTKLTPEEINIVKRTEDYIKQQPVEYKCYAAYQSSVVQAK</sequence>
<organism evidence="2 3">
    <name type="scientific">Iodobacter fluviatilis</name>
    <dbReference type="NCBI Taxonomy" id="537"/>
    <lineage>
        <taxon>Bacteria</taxon>
        <taxon>Pseudomonadati</taxon>
        <taxon>Pseudomonadota</taxon>
        <taxon>Betaproteobacteria</taxon>
        <taxon>Neisseriales</taxon>
        <taxon>Chitinibacteraceae</taxon>
        <taxon>Iodobacter</taxon>
    </lineage>
</organism>
<evidence type="ECO:0000256" key="1">
    <source>
        <dbReference type="SAM" id="Phobius"/>
    </source>
</evidence>
<gene>
    <name evidence="2" type="ORF">C1H71_02385</name>
</gene>
<evidence type="ECO:0000313" key="3">
    <source>
        <dbReference type="Proteomes" id="UP000515917"/>
    </source>
</evidence>
<keyword evidence="1" id="KW-0472">Membrane</keyword>
<dbReference type="EMBL" id="CP025781">
    <property type="protein sequence ID" value="QBC42517.1"/>
    <property type="molecule type" value="Genomic_DNA"/>
</dbReference>
<protein>
    <recommendedName>
        <fullName evidence="4">Lipoprotein</fullName>
    </recommendedName>
</protein>
<keyword evidence="3" id="KW-1185">Reference proteome</keyword>
<keyword evidence="1" id="KW-0812">Transmembrane</keyword>
<dbReference type="Proteomes" id="UP000515917">
    <property type="component" value="Chromosome"/>
</dbReference>
<dbReference type="RefSeq" id="WP_130105138.1">
    <property type="nucleotide sequence ID" value="NZ_CP025781.1"/>
</dbReference>
<feature type="transmembrane region" description="Helical" evidence="1">
    <location>
        <begin position="20"/>
        <end position="38"/>
    </location>
</feature>
<name>A0A7G3G5G7_9NEIS</name>